<keyword evidence="4" id="KW-1185">Reference proteome</keyword>
<feature type="compositionally biased region" description="Basic and acidic residues" evidence="1">
    <location>
        <begin position="94"/>
        <end position="106"/>
    </location>
</feature>
<dbReference type="PANTHER" id="PTHR31195:SF2">
    <property type="entry name" value="GEO02494P1"/>
    <property type="match status" value="1"/>
</dbReference>
<dbReference type="Proteomes" id="UP001608902">
    <property type="component" value="Unassembled WGS sequence"/>
</dbReference>
<feature type="region of interest" description="Disordered" evidence="1">
    <location>
        <begin position="94"/>
        <end position="159"/>
    </location>
</feature>
<dbReference type="AlphaFoldDB" id="A0ABD6EJU0"/>
<evidence type="ECO:0000259" key="2">
    <source>
        <dbReference type="Pfam" id="PF15377"/>
    </source>
</evidence>
<reference evidence="3 4" key="1">
    <citation type="submission" date="2024-08" db="EMBL/GenBank/DDBJ databases">
        <title>Gnathostoma spinigerum genome.</title>
        <authorList>
            <person name="Gonzalez-Bertolin B."/>
            <person name="Monzon S."/>
            <person name="Zaballos A."/>
            <person name="Jimenez P."/>
            <person name="Dekumyoy P."/>
            <person name="Varona S."/>
            <person name="Cuesta I."/>
            <person name="Sumanam S."/>
            <person name="Adisakwattana P."/>
            <person name="Gasser R.B."/>
            <person name="Hernandez-Gonzalez A."/>
            <person name="Young N.D."/>
            <person name="Perteguer M.J."/>
        </authorList>
    </citation>
    <scope>NUCLEOTIDE SEQUENCE [LARGE SCALE GENOMIC DNA]</scope>
    <source>
        <strain evidence="3">AL3</strain>
        <tissue evidence="3">Liver</tissue>
    </source>
</reference>
<sequence>MSKEKKLSYKQKSSITFVGHDDPPFIKALKERTGYKAAPTIDDKFKASASEGYVENDLEEDDLSMLKEEDRPQVVVLDVKNDLNNDDLLSELNKKREEEDRKKIAERQITFKKPTKRQSNCNDESKGREKKTRTSSGSKQETGKSETRLLSFADDEEDE</sequence>
<dbReference type="InterPro" id="IPR040219">
    <property type="entry name" value="KIAA1143-like"/>
</dbReference>
<dbReference type="InterPro" id="IPR027911">
    <property type="entry name" value="DUF4604"/>
</dbReference>
<comment type="caution">
    <text evidence="3">The sequence shown here is derived from an EMBL/GenBank/DDBJ whole genome shotgun (WGS) entry which is preliminary data.</text>
</comment>
<evidence type="ECO:0000256" key="1">
    <source>
        <dbReference type="SAM" id="MobiDB-lite"/>
    </source>
</evidence>
<dbReference type="EMBL" id="JBGFUD010002448">
    <property type="protein sequence ID" value="MFH4977614.1"/>
    <property type="molecule type" value="Genomic_DNA"/>
</dbReference>
<dbReference type="Pfam" id="PF15377">
    <property type="entry name" value="DUF4604"/>
    <property type="match status" value="1"/>
</dbReference>
<dbReference type="PANTHER" id="PTHR31195">
    <property type="entry name" value="GEO02494P1"/>
    <property type="match status" value="1"/>
</dbReference>
<proteinExistence type="predicted"/>
<evidence type="ECO:0000313" key="4">
    <source>
        <dbReference type="Proteomes" id="UP001608902"/>
    </source>
</evidence>
<evidence type="ECO:0000313" key="3">
    <source>
        <dbReference type="EMBL" id="MFH4977614.1"/>
    </source>
</evidence>
<organism evidence="3 4">
    <name type="scientific">Gnathostoma spinigerum</name>
    <dbReference type="NCBI Taxonomy" id="75299"/>
    <lineage>
        <taxon>Eukaryota</taxon>
        <taxon>Metazoa</taxon>
        <taxon>Ecdysozoa</taxon>
        <taxon>Nematoda</taxon>
        <taxon>Chromadorea</taxon>
        <taxon>Rhabditida</taxon>
        <taxon>Spirurina</taxon>
        <taxon>Gnathostomatomorpha</taxon>
        <taxon>Gnathostomatoidea</taxon>
        <taxon>Gnathostomatidae</taxon>
        <taxon>Gnathostoma</taxon>
    </lineage>
</organism>
<gene>
    <name evidence="3" type="ORF">AB6A40_004323</name>
</gene>
<name>A0ABD6EJU0_9BILA</name>
<accession>A0ABD6EJU0</accession>
<protein>
    <recommendedName>
        <fullName evidence="2">DUF4604 domain-containing protein</fullName>
    </recommendedName>
</protein>
<feature type="domain" description="DUF4604" evidence="2">
    <location>
        <begin position="15"/>
        <end position="155"/>
    </location>
</feature>